<evidence type="ECO:0000256" key="6">
    <source>
        <dbReference type="SAM" id="Phobius"/>
    </source>
</evidence>
<keyword evidence="5 6" id="KW-0472">Membrane</keyword>
<dbReference type="PIRSF" id="PIRSF006324">
    <property type="entry name" value="LeuE"/>
    <property type="match status" value="1"/>
</dbReference>
<dbReference type="PANTHER" id="PTHR30086">
    <property type="entry name" value="ARGININE EXPORTER PROTEIN ARGO"/>
    <property type="match status" value="1"/>
</dbReference>
<dbReference type="Pfam" id="PF01810">
    <property type="entry name" value="LysE"/>
    <property type="match status" value="1"/>
</dbReference>
<reference evidence="7 8" key="1">
    <citation type="journal article" date="2014" name="ISME J.">
        <title>Adaptation of an abundant Roseobacter RCA organism to pelagic systems revealed by genomic and transcriptomic analyses.</title>
        <authorList>
            <person name="Voget S."/>
            <person name="Wemheuer B."/>
            <person name="Brinkhoff T."/>
            <person name="Vollmers J."/>
            <person name="Dietrich S."/>
            <person name="Giebel H.A."/>
            <person name="Beardsley C."/>
            <person name="Sardemann C."/>
            <person name="Bakenhus I."/>
            <person name="Billerbeck S."/>
            <person name="Daniel R."/>
            <person name="Simon M."/>
        </authorList>
    </citation>
    <scope>NUCLEOTIDE SEQUENCE [LARGE SCALE GENOMIC DNA]</scope>
    <source>
        <strain evidence="7 8">RCA23</strain>
    </source>
</reference>
<dbReference type="Proteomes" id="UP000028680">
    <property type="component" value="Chromosome"/>
</dbReference>
<keyword evidence="4 6" id="KW-1133">Transmembrane helix</keyword>
<evidence type="ECO:0000256" key="2">
    <source>
        <dbReference type="ARBA" id="ARBA00022475"/>
    </source>
</evidence>
<keyword evidence="8" id="KW-1185">Reference proteome</keyword>
<feature type="transmembrane region" description="Helical" evidence="6">
    <location>
        <begin position="157"/>
        <end position="180"/>
    </location>
</feature>
<comment type="subcellular location">
    <subcellularLocation>
        <location evidence="1">Cell membrane</location>
        <topology evidence="1">Multi-pass membrane protein</topology>
    </subcellularLocation>
</comment>
<feature type="transmembrane region" description="Helical" evidence="6">
    <location>
        <begin position="78"/>
        <end position="95"/>
    </location>
</feature>
<proteinExistence type="predicted"/>
<feature type="transmembrane region" description="Helical" evidence="6">
    <location>
        <begin position="41"/>
        <end position="66"/>
    </location>
</feature>
<name>A0AAN0VHA2_9RHOB</name>
<accession>A0AAN0VHA2</accession>
<evidence type="ECO:0000256" key="1">
    <source>
        <dbReference type="ARBA" id="ARBA00004651"/>
    </source>
</evidence>
<dbReference type="AlphaFoldDB" id="A0AAN0VHA2"/>
<evidence type="ECO:0000256" key="5">
    <source>
        <dbReference type="ARBA" id="ARBA00023136"/>
    </source>
</evidence>
<sequence>MPPIETILAVALAGFALSATPGPSMLYVLSRSMGQNRYAGLASALGLSLGGILLAVATALGLAAIFERYEWIVVTLRYAGSAYLIWLGAGMILNASKSSKVILKVHAVENLSFSSIVWQGVWVELLNPKTVLFFALFLPPFVSAGAGEASVQAQLLILGILVPLTAIPSDIVMALLGRTVTKSINENTRARLIMAWLSGLLLMAIAVNLHLQFI</sequence>
<evidence type="ECO:0000313" key="7">
    <source>
        <dbReference type="EMBL" id="AII85885.1"/>
    </source>
</evidence>
<feature type="transmembrane region" description="Helical" evidence="6">
    <location>
        <begin position="6"/>
        <end position="29"/>
    </location>
</feature>
<protein>
    <submittedName>
        <fullName evidence="7">Lysine exporter protein</fullName>
    </submittedName>
</protein>
<feature type="transmembrane region" description="Helical" evidence="6">
    <location>
        <begin position="192"/>
        <end position="211"/>
    </location>
</feature>
<dbReference type="EMBL" id="CP003984">
    <property type="protein sequence ID" value="AII85885.1"/>
    <property type="molecule type" value="Genomic_DNA"/>
</dbReference>
<dbReference type="GO" id="GO:0015171">
    <property type="term" value="F:amino acid transmembrane transporter activity"/>
    <property type="evidence" value="ECO:0007669"/>
    <property type="project" value="TreeGrafter"/>
</dbReference>
<keyword evidence="3 6" id="KW-0812">Transmembrane</keyword>
<organism evidence="7 8">
    <name type="scientific">Planktomarina temperata RCA23</name>
    <dbReference type="NCBI Taxonomy" id="666509"/>
    <lineage>
        <taxon>Bacteria</taxon>
        <taxon>Pseudomonadati</taxon>
        <taxon>Pseudomonadota</taxon>
        <taxon>Alphaproteobacteria</taxon>
        <taxon>Rhodobacterales</taxon>
        <taxon>Paracoccaceae</taxon>
        <taxon>Planktomarina</taxon>
    </lineage>
</organism>
<feature type="transmembrane region" description="Helical" evidence="6">
    <location>
        <begin position="116"/>
        <end position="137"/>
    </location>
</feature>
<keyword evidence="2" id="KW-1003">Cell membrane</keyword>
<evidence type="ECO:0000256" key="4">
    <source>
        <dbReference type="ARBA" id="ARBA00022989"/>
    </source>
</evidence>
<dbReference type="InterPro" id="IPR001123">
    <property type="entry name" value="LeuE-type"/>
</dbReference>
<dbReference type="RefSeq" id="WP_044048762.1">
    <property type="nucleotide sequence ID" value="NZ_CP003984.1"/>
</dbReference>
<evidence type="ECO:0000256" key="3">
    <source>
        <dbReference type="ARBA" id="ARBA00022692"/>
    </source>
</evidence>
<gene>
    <name evidence="7" type="ORF">RCA23_c03230</name>
</gene>
<evidence type="ECO:0000313" key="8">
    <source>
        <dbReference type="Proteomes" id="UP000028680"/>
    </source>
</evidence>
<dbReference type="GO" id="GO:0005886">
    <property type="term" value="C:plasma membrane"/>
    <property type="evidence" value="ECO:0007669"/>
    <property type="project" value="UniProtKB-SubCell"/>
</dbReference>
<dbReference type="KEGG" id="ptp:RCA23_c03230"/>
<dbReference type="PANTHER" id="PTHR30086:SF20">
    <property type="entry name" value="ARGININE EXPORTER PROTEIN ARGO-RELATED"/>
    <property type="match status" value="1"/>
</dbReference>